<feature type="transmembrane region" description="Helical" evidence="1">
    <location>
        <begin position="39"/>
        <end position="56"/>
    </location>
</feature>
<feature type="transmembrane region" description="Helical" evidence="1">
    <location>
        <begin position="63"/>
        <end position="93"/>
    </location>
</feature>
<keyword evidence="1" id="KW-0812">Transmembrane</keyword>
<feature type="transmembrane region" description="Helical" evidence="1">
    <location>
        <begin position="12"/>
        <end position="33"/>
    </location>
</feature>
<keyword evidence="1" id="KW-1133">Transmembrane helix</keyword>
<keyword evidence="1" id="KW-0472">Membrane</keyword>
<sequence>MGKDDKKCMSPWTIGTAVLTAIYLIFAIILIVVKFVPLFVLYAIGVLLFGLVLCLRRSACLRVFACVVMTLGQIVALLILIIIALITYVISAAADDTSVEGDADAAAAIMTVIVIVQIMLTILTTVVLCGGHYEQKKFKARGLDSNGNPADMEVKTGTVEKE</sequence>
<dbReference type="AlphaFoldDB" id="A0A7S3MMR9"/>
<evidence type="ECO:0000313" key="2">
    <source>
        <dbReference type="EMBL" id="CAE0311309.1"/>
    </source>
</evidence>
<dbReference type="EMBL" id="HBIE01020554">
    <property type="protein sequence ID" value="CAE0311310.1"/>
    <property type="molecule type" value="Transcribed_RNA"/>
</dbReference>
<reference evidence="2" key="1">
    <citation type="submission" date="2021-01" db="EMBL/GenBank/DDBJ databases">
        <authorList>
            <person name="Corre E."/>
            <person name="Pelletier E."/>
            <person name="Niang G."/>
            <person name="Scheremetjew M."/>
            <person name="Finn R."/>
            <person name="Kale V."/>
            <person name="Holt S."/>
            <person name="Cochrane G."/>
            <person name="Meng A."/>
            <person name="Brown T."/>
            <person name="Cohen L."/>
        </authorList>
    </citation>
    <scope>NUCLEOTIDE SEQUENCE</scope>
    <source>
        <strain evidence="2">Fehren 1</strain>
    </source>
</reference>
<proteinExistence type="predicted"/>
<name>A0A7S3MMR9_9SPIT</name>
<accession>A0A7S3MMR9</accession>
<gene>
    <name evidence="2" type="ORF">FEHR0123_LOCUS6228</name>
    <name evidence="3" type="ORF">FEHR0123_LOCUS6229</name>
</gene>
<evidence type="ECO:0000313" key="3">
    <source>
        <dbReference type="EMBL" id="CAE0311310.1"/>
    </source>
</evidence>
<protein>
    <submittedName>
        <fullName evidence="2">Uncharacterized protein</fullName>
    </submittedName>
</protein>
<organism evidence="2">
    <name type="scientific">Favella ehrenbergii</name>
    <dbReference type="NCBI Taxonomy" id="182087"/>
    <lineage>
        <taxon>Eukaryota</taxon>
        <taxon>Sar</taxon>
        <taxon>Alveolata</taxon>
        <taxon>Ciliophora</taxon>
        <taxon>Intramacronucleata</taxon>
        <taxon>Spirotrichea</taxon>
        <taxon>Choreotrichia</taxon>
        <taxon>Tintinnida</taxon>
        <taxon>Xystonellidae</taxon>
        <taxon>Favella</taxon>
    </lineage>
</organism>
<feature type="transmembrane region" description="Helical" evidence="1">
    <location>
        <begin position="105"/>
        <end position="131"/>
    </location>
</feature>
<dbReference type="EMBL" id="HBIE01020553">
    <property type="protein sequence ID" value="CAE0311309.1"/>
    <property type="molecule type" value="Transcribed_RNA"/>
</dbReference>
<evidence type="ECO:0000256" key="1">
    <source>
        <dbReference type="SAM" id="Phobius"/>
    </source>
</evidence>